<accession>A0A0P1EZ72</accession>
<gene>
    <name evidence="7" type="ORF">THS5294_01813</name>
</gene>
<dbReference type="STRING" id="266809.PM03_13305"/>
<evidence type="ECO:0000256" key="2">
    <source>
        <dbReference type="ARBA" id="ARBA00007524"/>
    </source>
</evidence>
<dbReference type="AlphaFoldDB" id="A0A0P1EZ72"/>
<evidence type="ECO:0000313" key="7">
    <source>
        <dbReference type="EMBL" id="CUH60518.1"/>
    </source>
</evidence>
<feature type="transmembrane region" description="Helical" evidence="6">
    <location>
        <begin position="97"/>
        <end position="117"/>
    </location>
</feature>
<keyword evidence="3 6" id="KW-0812">Transmembrane</keyword>
<dbReference type="CDD" id="cd15904">
    <property type="entry name" value="TSPO_MBR"/>
    <property type="match status" value="1"/>
</dbReference>
<feature type="transmembrane region" description="Helical" evidence="6">
    <location>
        <begin position="42"/>
        <end position="63"/>
    </location>
</feature>
<dbReference type="Gene3D" id="1.20.1260.100">
    <property type="entry name" value="TspO/MBR protein"/>
    <property type="match status" value="1"/>
</dbReference>
<dbReference type="EMBL" id="CYRX01000026">
    <property type="protein sequence ID" value="CUH60518.1"/>
    <property type="molecule type" value="Genomic_DNA"/>
</dbReference>
<dbReference type="Proteomes" id="UP000051298">
    <property type="component" value="Unassembled WGS sequence"/>
</dbReference>
<organism evidence="7 8">
    <name type="scientific">Thalassobacter stenotrophicus</name>
    <dbReference type="NCBI Taxonomy" id="266809"/>
    <lineage>
        <taxon>Bacteria</taxon>
        <taxon>Pseudomonadati</taxon>
        <taxon>Pseudomonadota</taxon>
        <taxon>Alphaproteobacteria</taxon>
        <taxon>Rhodobacterales</taxon>
        <taxon>Roseobacteraceae</taxon>
        <taxon>Thalassobacter</taxon>
    </lineage>
</organism>
<dbReference type="GO" id="GO:0033013">
    <property type="term" value="P:tetrapyrrole metabolic process"/>
    <property type="evidence" value="ECO:0007669"/>
    <property type="project" value="UniProtKB-ARBA"/>
</dbReference>
<dbReference type="PANTHER" id="PTHR10057">
    <property type="entry name" value="PERIPHERAL-TYPE BENZODIAZEPINE RECEPTOR"/>
    <property type="match status" value="1"/>
</dbReference>
<sequence length="154" mass="17038">MDWTLFAIFFGACCAAAATGSMFAPGAWYRGLDKPTWTPPDWLFPVAWTVLYISIAFAAARVAPMEGSAYVMAFWALQIALNTLWTPVFFGLQRLGAGLVIIGLLWLSVLGLLAMLWPMDTLAFWITAPYLVWVSVAAALNLSIWMRNRTVQIA</sequence>
<evidence type="ECO:0000256" key="4">
    <source>
        <dbReference type="ARBA" id="ARBA00022989"/>
    </source>
</evidence>
<dbReference type="RefSeq" id="WP_058123485.1">
    <property type="nucleotide sequence ID" value="NZ_CYRX01000026.1"/>
</dbReference>
<evidence type="ECO:0000256" key="3">
    <source>
        <dbReference type="ARBA" id="ARBA00022692"/>
    </source>
</evidence>
<feature type="transmembrane region" description="Helical" evidence="6">
    <location>
        <begin position="123"/>
        <end position="145"/>
    </location>
</feature>
<reference evidence="7 8" key="1">
    <citation type="submission" date="2015-09" db="EMBL/GenBank/DDBJ databases">
        <authorList>
            <consortium name="Swine Surveillance"/>
        </authorList>
    </citation>
    <scope>NUCLEOTIDE SEQUENCE [LARGE SCALE GENOMIC DNA]</scope>
    <source>
        <strain evidence="7 8">CECT 5294</strain>
    </source>
</reference>
<comment type="subcellular location">
    <subcellularLocation>
        <location evidence="1">Membrane</location>
        <topology evidence="1">Multi-pass membrane protein</topology>
    </subcellularLocation>
</comment>
<dbReference type="FunFam" id="1.20.1260.100:FF:000001">
    <property type="entry name" value="translocator protein 2"/>
    <property type="match status" value="1"/>
</dbReference>
<proteinExistence type="inferred from homology"/>
<keyword evidence="5 6" id="KW-0472">Membrane</keyword>
<dbReference type="Pfam" id="PF03073">
    <property type="entry name" value="TspO_MBR"/>
    <property type="match status" value="1"/>
</dbReference>
<keyword evidence="4 6" id="KW-1133">Transmembrane helix</keyword>
<dbReference type="GO" id="GO:0016020">
    <property type="term" value="C:membrane"/>
    <property type="evidence" value="ECO:0007669"/>
    <property type="project" value="UniProtKB-SubCell"/>
</dbReference>
<dbReference type="eggNOG" id="COG3476">
    <property type="taxonomic scope" value="Bacteria"/>
</dbReference>
<feature type="transmembrane region" description="Helical" evidence="6">
    <location>
        <begin position="6"/>
        <end position="30"/>
    </location>
</feature>
<name>A0A0P1EZ72_9RHOB</name>
<dbReference type="NCBIfam" id="NF047825">
    <property type="entry name" value="T-richsensTspOAlph"/>
    <property type="match status" value="1"/>
</dbReference>
<dbReference type="InterPro" id="IPR004307">
    <property type="entry name" value="TspO_MBR"/>
</dbReference>
<evidence type="ECO:0000256" key="1">
    <source>
        <dbReference type="ARBA" id="ARBA00004141"/>
    </source>
</evidence>
<evidence type="ECO:0000313" key="8">
    <source>
        <dbReference type="Proteomes" id="UP000051298"/>
    </source>
</evidence>
<comment type="similarity">
    <text evidence="2">Belongs to the TspO/BZRP family.</text>
</comment>
<dbReference type="InterPro" id="IPR038330">
    <property type="entry name" value="TspO/MBR-related_sf"/>
</dbReference>
<protein>
    <submittedName>
        <fullName evidence="7">TspO/MBR family protein</fullName>
    </submittedName>
</protein>
<dbReference type="PANTHER" id="PTHR10057:SF0">
    <property type="entry name" value="TRANSLOCATOR PROTEIN"/>
    <property type="match status" value="1"/>
</dbReference>
<dbReference type="PIRSF" id="PIRSF005859">
    <property type="entry name" value="PBR"/>
    <property type="match status" value="1"/>
</dbReference>
<evidence type="ECO:0000256" key="5">
    <source>
        <dbReference type="ARBA" id="ARBA00023136"/>
    </source>
</evidence>
<evidence type="ECO:0000256" key="6">
    <source>
        <dbReference type="SAM" id="Phobius"/>
    </source>
</evidence>